<evidence type="ECO:0000313" key="2">
    <source>
        <dbReference type="EMBL" id="RZF22048.1"/>
    </source>
</evidence>
<dbReference type="InterPro" id="IPR036527">
    <property type="entry name" value="SCP2_sterol-bd_dom_sf"/>
</dbReference>
<dbReference type="InterPro" id="IPR036866">
    <property type="entry name" value="RibonucZ/Hydroxyglut_hydro"/>
</dbReference>
<dbReference type="Gene3D" id="3.30.1050.10">
    <property type="entry name" value="SCP2 sterol-binding domain"/>
    <property type="match status" value="1"/>
</dbReference>
<dbReference type="RefSeq" id="WP_115362043.1">
    <property type="nucleotide sequence ID" value="NZ_QDKL01000002.1"/>
</dbReference>
<dbReference type="EMBL" id="QDKL01000002">
    <property type="protein sequence ID" value="RZF22048.1"/>
    <property type="molecule type" value="Genomic_DNA"/>
</dbReference>
<name>A0ABY0IGH5_9BACT</name>
<comment type="caution">
    <text evidence="2">The sequence shown here is derived from an EMBL/GenBank/DDBJ whole genome shotgun (WGS) entry which is preliminary data.</text>
</comment>
<evidence type="ECO:0000313" key="3">
    <source>
        <dbReference type="Proteomes" id="UP000443582"/>
    </source>
</evidence>
<accession>A0ABY0IGH5</accession>
<dbReference type="InterPro" id="IPR038536">
    <property type="entry name" value="Alkyl/aryl-sulf_dimr_sf"/>
</dbReference>
<gene>
    <name evidence="2" type="ORF">DAY19_10220</name>
</gene>
<dbReference type="PANTHER" id="PTHR43223">
    <property type="entry name" value="ALKYL/ARYL-SULFATASE"/>
    <property type="match status" value="1"/>
</dbReference>
<dbReference type="Proteomes" id="UP000443582">
    <property type="component" value="Unassembled WGS sequence"/>
</dbReference>
<dbReference type="SUPFAM" id="SSF56281">
    <property type="entry name" value="Metallo-hydrolase/oxidoreductase"/>
    <property type="match status" value="1"/>
</dbReference>
<keyword evidence="3" id="KW-1185">Reference proteome</keyword>
<sequence>MKLGFAIVFLCLISFFVGRGTSVMSTAFTETKQYFKNPMMNAKEDKLVSLENGAKVTQETKDYLNLPSESEKRGSYDKLTTVNLGNGLYTIGSESIVNSHFIVGKGGVIIYDTGDNAHDAKQFYSEMRKVTNYPVKAIIYSHEHYALGTKYIVDEEKKRGNSRIRIIGHPDTNKEMLTTGGVSTLHPEVGGVLMARSVEQFNLYLPDSGPDARFKNTIIPGASGFVPVNTPVKDGQKLTVAGIQMVFYTEGVGTDTNNQVLVHIPSKKAVLNNVMWGWYPNIYSLRGGRYRNPLGWKQSVELIKKLKPEVLMSTHSTSVVGAEKVAQRLQNYQDGLSYVLDQTLKGIALGMGPDELRYFVKLPEYLSEEATLIQNYGPISTMAPRIFTAIFGQFNRDATTLFKLHPKDEANRMVISMGGEARVKYLADKAYRDGDYQWSCQLARYLVDVNDSKDNRKIKANCLNEIGYRSLATTARSWALSQAREAEGKAAIIKNAPADKTQVVNNVGDFVNYFRIRINPEQSVGAREFISLDFGNGMKYGLNIRNAVVDFVDDQKRIEKEKTVELRMKPEVWASIYNNLDNVENLIQQDLVSVTEGSNEKAISAFSKFDMIYDWQNDPALKQLVERSIASEQED</sequence>
<evidence type="ECO:0000259" key="1">
    <source>
        <dbReference type="SMART" id="SM00849"/>
    </source>
</evidence>
<dbReference type="Gene3D" id="1.25.40.880">
    <property type="entry name" value="Alkyl sulfatase, dimerisation domain"/>
    <property type="match status" value="1"/>
</dbReference>
<dbReference type="SMART" id="SM00849">
    <property type="entry name" value="Lactamase_B"/>
    <property type="match status" value="1"/>
</dbReference>
<dbReference type="Gene3D" id="3.60.15.30">
    <property type="entry name" value="Metallo-beta-lactamase domain"/>
    <property type="match status" value="1"/>
</dbReference>
<dbReference type="Pfam" id="PF00753">
    <property type="entry name" value="Lactamase_B"/>
    <property type="match status" value="1"/>
</dbReference>
<proteinExistence type="predicted"/>
<organism evidence="2 3">
    <name type="scientific">Halobacteriovorax vibrionivorans</name>
    <dbReference type="NCBI Taxonomy" id="2152716"/>
    <lineage>
        <taxon>Bacteria</taxon>
        <taxon>Pseudomonadati</taxon>
        <taxon>Bdellovibrionota</taxon>
        <taxon>Bacteriovoracia</taxon>
        <taxon>Bacteriovoracales</taxon>
        <taxon>Halobacteriovoraceae</taxon>
        <taxon>Halobacteriovorax</taxon>
    </lineage>
</organism>
<dbReference type="InterPro" id="IPR052195">
    <property type="entry name" value="Bact_Alkyl/Aryl-Sulfatase"/>
</dbReference>
<dbReference type="InterPro" id="IPR029228">
    <property type="entry name" value="Alkyl_sulf_dimr"/>
</dbReference>
<dbReference type="PANTHER" id="PTHR43223:SF2">
    <property type="entry name" value="METALLO-BETA-LACTAMASE DOMAIN-CONTAINING PROTEIN"/>
    <property type="match status" value="1"/>
</dbReference>
<feature type="domain" description="Metallo-beta-lactamase" evidence="1">
    <location>
        <begin position="96"/>
        <end position="315"/>
    </location>
</feature>
<protein>
    <submittedName>
        <fullName evidence="2">MBL fold metallo-hydrolase</fullName>
    </submittedName>
</protein>
<dbReference type="Pfam" id="PF14863">
    <property type="entry name" value="Alkyl_sulf_dimr"/>
    <property type="match status" value="1"/>
</dbReference>
<dbReference type="InterPro" id="IPR001279">
    <property type="entry name" value="Metallo-B-lactamas"/>
</dbReference>
<reference evidence="3" key="1">
    <citation type="journal article" date="2019" name="Int. J. Syst. Evol. Microbiol.">
        <title>Halobacteriovorax valvorus sp. nov., a novel prokaryotic predator isolated from coastal seawater of China.</title>
        <authorList>
            <person name="Chen M.-X."/>
        </authorList>
    </citation>
    <scope>NUCLEOTIDE SEQUENCE [LARGE SCALE GENOMIC DNA]</scope>
    <source>
        <strain evidence="3">BL9</strain>
    </source>
</reference>